<protein>
    <submittedName>
        <fullName evidence="5">Transcriptional regulator, HxlR family</fullName>
    </submittedName>
</protein>
<evidence type="ECO:0000256" key="2">
    <source>
        <dbReference type="ARBA" id="ARBA00023125"/>
    </source>
</evidence>
<gene>
    <name evidence="5" type="ORF">GA0061071_102309</name>
</gene>
<keyword evidence="2" id="KW-0238">DNA-binding</keyword>
<evidence type="ECO:0000256" key="1">
    <source>
        <dbReference type="ARBA" id="ARBA00023015"/>
    </source>
</evidence>
<dbReference type="InterPro" id="IPR036388">
    <property type="entry name" value="WH-like_DNA-bd_sf"/>
</dbReference>
<evidence type="ECO:0000256" key="3">
    <source>
        <dbReference type="ARBA" id="ARBA00023163"/>
    </source>
</evidence>
<dbReference type="OrthoDB" id="9807069at2"/>
<dbReference type="PROSITE" id="PS51118">
    <property type="entry name" value="HTH_HXLR"/>
    <property type="match status" value="1"/>
</dbReference>
<organism evidence="5 6">
    <name type="scientific">Kosakonia oryzendophytica</name>
    <dbReference type="NCBI Taxonomy" id="1005665"/>
    <lineage>
        <taxon>Bacteria</taxon>
        <taxon>Pseudomonadati</taxon>
        <taxon>Pseudomonadota</taxon>
        <taxon>Gammaproteobacteria</taxon>
        <taxon>Enterobacterales</taxon>
        <taxon>Enterobacteriaceae</taxon>
        <taxon>Kosakonia</taxon>
    </lineage>
</organism>
<feature type="domain" description="HTH hxlR-type" evidence="4">
    <location>
        <begin position="15"/>
        <end position="113"/>
    </location>
</feature>
<accession>A0A1C4A081</accession>
<keyword evidence="3" id="KW-0804">Transcription</keyword>
<evidence type="ECO:0000313" key="6">
    <source>
        <dbReference type="Proteomes" id="UP000198975"/>
    </source>
</evidence>
<reference evidence="6" key="1">
    <citation type="submission" date="2016-08" db="EMBL/GenBank/DDBJ databases">
        <authorList>
            <person name="Varghese N."/>
            <person name="Submissions Spin"/>
        </authorList>
    </citation>
    <scope>NUCLEOTIDE SEQUENCE [LARGE SCALE GENOMIC DNA]</scope>
    <source>
        <strain evidence="6">REICA_082</strain>
    </source>
</reference>
<dbReference type="EMBL" id="FMAY01000002">
    <property type="protein sequence ID" value="SCB87983.1"/>
    <property type="molecule type" value="Genomic_DNA"/>
</dbReference>
<evidence type="ECO:0000259" key="4">
    <source>
        <dbReference type="PROSITE" id="PS51118"/>
    </source>
</evidence>
<sequence>MIKPSIPYDIYDNRCPTRDMLSRLADKWALLVLARLENGPMRFNGLKRDIRLITQKVLTQTLRKLERDGIIAREVFYTVPVSVEYSLTPLGRTLTETVSVLAHWVEHNMDAVLAAQAAYDEANAPKIKEPTV</sequence>
<dbReference type="GO" id="GO:0003677">
    <property type="term" value="F:DNA binding"/>
    <property type="evidence" value="ECO:0007669"/>
    <property type="project" value="UniProtKB-KW"/>
</dbReference>
<evidence type="ECO:0000313" key="5">
    <source>
        <dbReference type="EMBL" id="SCB87983.1"/>
    </source>
</evidence>
<keyword evidence="6" id="KW-1185">Reference proteome</keyword>
<dbReference type="SUPFAM" id="SSF46785">
    <property type="entry name" value="Winged helix' DNA-binding domain"/>
    <property type="match status" value="1"/>
</dbReference>
<dbReference type="RefSeq" id="WP_061498036.1">
    <property type="nucleotide sequence ID" value="NZ_CP115659.1"/>
</dbReference>
<dbReference type="PANTHER" id="PTHR33204">
    <property type="entry name" value="TRANSCRIPTIONAL REGULATOR, MARR FAMILY"/>
    <property type="match status" value="1"/>
</dbReference>
<proteinExistence type="predicted"/>
<dbReference type="PANTHER" id="PTHR33204:SF37">
    <property type="entry name" value="HTH-TYPE TRANSCRIPTIONAL REGULATOR YODB"/>
    <property type="match status" value="1"/>
</dbReference>
<dbReference type="Pfam" id="PF01638">
    <property type="entry name" value="HxlR"/>
    <property type="match status" value="1"/>
</dbReference>
<keyword evidence="1" id="KW-0805">Transcription regulation</keyword>
<name>A0A1C4A081_9ENTR</name>
<dbReference type="Gene3D" id="1.10.10.10">
    <property type="entry name" value="Winged helix-like DNA-binding domain superfamily/Winged helix DNA-binding domain"/>
    <property type="match status" value="1"/>
</dbReference>
<dbReference type="InterPro" id="IPR036390">
    <property type="entry name" value="WH_DNA-bd_sf"/>
</dbReference>
<dbReference type="AlphaFoldDB" id="A0A1C4A081"/>
<dbReference type="InterPro" id="IPR002577">
    <property type="entry name" value="HTH_HxlR"/>
</dbReference>
<dbReference type="Proteomes" id="UP000198975">
    <property type="component" value="Unassembled WGS sequence"/>
</dbReference>